<organism evidence="1 2">
    <name type="scientific">Fontibacter flavus</name>
    <dbReference type="NCBI Taxonomy" id="654838"/>
    <lineage>
        <taxon>Bacteria</taxon>
        <taxon>Pseudomonadati</taxon>
        <taxon>Bacteroidota</taxon>
        <taxon>Cytophagia</taxon>
        <taxon>Cytophagales</taxon>
        <taxon>Cyclobacteriaceae</taxon>
        <taxon>Fontibacter</taxon>
    </lineage>
</organism>
<evidence type="ECO:0000313" key="1">
    <source>
        <dbReference type="EMBL" id="MFC0264876.1"/>
    </source>
</evidence>
<gene>
    <name evidence="1" type="ORF">ACFFIP_19465</name>
</gene>
<keyword evidence="2" id="KW-1185">Reference proteome</keyword>
<comment type="caution">
    <text evidence="1">The sequence shown here is derived from an EMBL/GenBank/DDBJ whole genome shotgun (WGS) entry which is preliminary data.</text>
</comment>
<evidence type="ECO:0000313" key="2">
    <source>
        <dbReference type="Proteomes" id="UP001589797"/>
    </source>
</evidence>
<dbReference type="Gene3D" id="3.40.50.2000">
    <property type="entry name" value="Glycogen Phosphorylase B"/>
    <property type="match status" value="2"/>
</dbReference>
<accession>A0ABV6FYB7</accession>
<name>A0ABV6FYB7_9BACT</name>
<sequence length="400" mass="45537">MKKVLFITWDSDSSNYLENLFLPIFKGVKDRYAIQFHVMQFSWAGPEEVQRLKRLSESMGIAYVQYPVHKKPHAFLGVLWTVYKGVYHIRNYVQEHSIQTVMPRSTMPAMMVNRLLDYLKKNEVEVVFDADGLPLQERLDYASLKSDSKHYKILKREETKLLKWADKVLVRTQKAKEIHLDLIGRAHADKFHVVTNGRDAGFFKPDPAARKEIREKLGLGEGELLFVYSGSLGPQYVFTEMLMLFYQYFLEFGKAKFLVLSRSAGDLPPMTGNLEGLVIPLALDFQEIPRYLSAADVAFNFRLPAPSLVGIAPIKLGEYLMMGIPTITSKGIGDTEDLIAGKDFCCLVDLKEPDYPDKAIAWIREVLPGLERDAIRAFGVNEFGLDRSVEGYGKCLVYSE</sequence>
<protein>
    <submittedName>
        <fullName evidence="1">Uncharacterized protein</fullName>
    </submittedName>
</protein>
<dbReference type="Proteomes" id="UP001589797">
    <property type="component" value="Unassembled WGS sequence"/>
</dbReference>
<dbReference type="SUPFAM" id="SSF53756">
    <property type="entry name" value="UDP-Glycosyltransferase/glycogen phosphorylase"/>
    <property type="match status" value="1"/>
</dbReference>
<dbReference type="RefSeq" id="WP_382389479.1">
    <property type="nucleotide sequence ID" value="NZ_JBHLWI010000091.1"/>
</dbReference>
<dbReference type="EMBL" id="JBHLWI010000091">
    <property type="protein sequence ID" value="MFC0264876.1"/>
    <property type="molecule type" value="Genomic_DNA"/>
</dbReference>
<reference evidence="1 2" key="1">
    <citation type="submission" date="2024-09" db="EMBL/GenBank/DDBJ databases">
        <authorList>
            <person name="Sun Q."/>
            <person name="Mori K."/>
        </authorList>
    </citation>
    <scope>NUCLEOTIDE SEQUENCE [LARGE SCALE GENOMIC DNA]</scope>
    <source>
        <strain evidence="1 2">CCM 7650</strain>
    </source>
</reference>
<proteinExistence type="predicted"/>